<evidence type="ECO:0000313" key="2">
    <source>
        <dbReference type="EMBL" id="TQV83124.1"/>
    </source>
</evidence>
<dbReference type="Proteomes" id="UP000315252">
    <property type="component" value="Unassembled WGS sequence"/>
</dbReference>
<organism evidence="2 3">
    <name type="scientific">Denitrobaculum tricleocarpae</name>
    <dbReference type="NCBI Taxonomy" id="2591009"/>
    <lineage>
        <taxon>Bacteria</taxon>
        <taxon>Pseudomonadati</taxon>
        <taxon>Pseudomonadota</taxon>
        <taxon>Alphaproteobacteria</taxon>
        <taxon>Rhodospirillales</taxon>
        <taxon>Rhodospirillaceae</taxon>
        <taxon>Denitrobaculum</taxon>
    </lineage>
</organism>
<evidence type="ECO:0000256" key="1">
    <source>
        <dbReference type="SAM" id="MobiDB-lite"/>
    </source>
</evidence>
<dbReference type="InterPro" id="IPR041916">
    <property type="entry name" value="Anti_sigma_zinc_sf"/>
</dbReference>
<evidence type="ECO:0008006" key="4">
    <source>
        <dbReference type="Google" id="ProtNLM"/>
    </source>
</evidence>
<comment type="caution">
    <text evidence="2">The sequence shown here is derived from an EMBL/GenBank/DDBJ whole genome shotgun (WGS) entry which is preliminary data.</text>
</comment>
<sequence length="287" mass="30623">MVKLNDETLIAYSDGELDEKTAAEVEAALKDDPVAREIVHKFQEAARLAGEAFDDPMQEEVPERLLKLFEEPRSEEAAPEAPGAPAAESSNIADLSQIRAARETKRHTNVTAIEEPGTVRRFALPLAASLALIIGIGGGFGLSNFTAPSAPDVIAAGTIPQSSVLHAALERSPSLQSLEEVSGDGLTKNQIEPLLSFVDNNDRHCREYRITSSNVSGSQDLTGVACRGDDGAWTQQIAVVQEIPASGGYSPASGQTDSVLESFLNGIMKDEPLDDEAEARLLDSGWQ</sequence>
<dbReference type="AlphaFoldDB" id="A0A545U104"/>
<dbReference type="OrthoDB" id="7362526at2"/>
<evidence type="ECO:0000313" key="3">
    <source>
        <dbReference type="Proteomes" id="UP000315252"/>
    </source>
</evidence>
<keyword evidence="3" id="KW-1185">Reference proteome</keyword>
<proteinExistence type="predicted"/>
<dbReference type="Gene3D" id="1.10.10.1320">
    <property type="entry name" value="Anti-sigma factor, zinc-finger domain"/>
    <property type="match status" value="1"/>
</dbReference>
<gene>
    <name evidence="2" type="ORF">FKG95_00535</name>
</gene>
<feature type="compositionally biased region" description="Low complexity" evidence="1">
    <location>
        <begin position="79"/>
        <end position="90"/>
    </location>
</feature>
<reference evidence="2 3" key="1">
    <citation type="submission" date="2019-06" db="EMBL/GenBank/DDBJ databases">
        <title>Whole genome sequence for Rhodospirillaceae sp. R148.</title>
        <authorList>
            <person name="Wang G."/>
        </authorList>
    </citation>
    <scope>NUCLEOTIDE SEQUENCE [LARGE SCALE GENOMIC DNA]</scope>
    <source>
        <strain evidence="2 3">R148</strain>
    </source>
</reference>
<protein>
    <recommendedName>
        <fullName evidence="4">Anti-sigma factor</fullName>
    </recommendedName>
</protein>
<dbReference type="EMBL" id="VHSH01000001">
    <property type="protein sequence ID" value="TQV83124.1"/>
    <property type="molecule type" value="Genomic_DNA"/>
</dbReference>
<name>A0A545U104_9PROT</name>
<feature type="region of interest" description="Disordered" evidence="1">
    <location>
        <begin position="72"/>
        <end position="92"/>
    </location>
</feature>
<accession>A0A545U104</accession>
<dbReference type="RefSeq" id="WP_142894073.1">
    <property type="nucleotide sequence ID" value="NZ_ML660052.1"/>
</dbReference>